<dbReference type="PANTHER" id="PTHR18919">
    <property type="entry name" value="ACETYL-COA C-ACYLTRANSFERASE"/>
    <property type="match status" value="1"/>
</dbReference>
<dbReference type="Pfam" id="PF02803">
    <property type="entry name" value="Thiolase_C"/>
    <property type="match status" value="1"/>
</dbReference>
<sequence length="124" mass="13347">MLRGAAALRRASHAQAPEWFMTAPIGALRKRFARTGWQPSDVDYYEINEAFAVVPMAMAMATMREFGLPRARVNAHGGACAIGHPIGASGARIVVTLLGVQRERGAASRACASAAARRPRWRSS</sequence>
<reference evidence="5 6" key="1">
    <citation type="submission" date="2014-06" db="EMBL/GenBank/DDBJ databases">
        <authorList>
            <person name="Bishop-Lilly K.A."/>
            <person name="Broomall S.M."/>
            <person name="Chain P.S."/>
            <person name="Chertkov O."/>
            <person name="Coyne S.R."/>
            <person name="Daligault H.E."/>
            <person name="Davenport K.W."/>
            <person name="Erkkila T."/>
            <person name="Frey K.G."/>
            <person name="Gibbons H.S."/>
            <person name="Gu W."/>
            <person name="Jaissle J."/>
            <person name="Johnson S.L."/>
            <person name="Koroleva G.I."/>
            <person name="Ladner J.T."/>
            <person name="Lo C.-C."/>
            <person name="Minogue T.D."/>
            <person name="Munk C."/>
            <person name="Palacios G.F."/>
            <person name="Redden C.L."/>
            <person name="Rosenzweig C.N."/>
            <person name="Scholz M.B."/>
            <person name="Teshima H."/>
            <person name="Xu Y."/>
        </authorList>
    </citation>
    <scope>NUCLEOTIDE SEQUENCE [LARGE SCALE GENOMIC DNA]</scope>
    <source>
        <strain evidence="5 6">EO147</strain>
    </source>
</reference>
<dbReference type="GO" id="GO:0016747">
    <property type="term" value="F:acyltransferase activity, transferring groups other than amino-acyl groups"/>
    <property type="evidence" value="ECO:0007669"/>
    <property type="project" value="InterPro"/>
</dbReference>
<evidence type="ECO:0000313" key="6">
    <source>
        <dbReference type="Proteomes" id="UP000029424"/>
    </source>
</evidence>
<evidence type="ECO:0000313" key="5">
    <source>
        <dbReference type="EMBL" id="AIO64828.1"/>
    </source>
</evidence>
<accession>A0AAI8B387</accession>
<dbReference type="InterPro" id="IPR020617">
    <property type="entry name" value="Thiolase_C"/>
</dbReference>
<dbReference type="Gene3D" id="3.40.47.10">
    <property type="match status" value="1"/>
</dbReference>
<evidence type="ECO:0000256" key="2">
    <source>
        <dbReference type="ARBA" id="ARBA00022679"/>
    </source>
</evidence>
<dbReference type="Proteomes" id="UP000029424">
    <property type="component" value="Chromosome 1"/>
</dbReference>
<evidence type="ECO:0000256" key="1">
    <source>
        <dbReference type="ARBA" id="ARBA00010982"/>
    </source>
</evidence>
<dbReference type="PANTHER" id="PTHR18919:SF138">
    <property type="entry name" value="ACETYL-COA C-ACETYLTRANSFERASE"/>
    <property type="match status" value="1"/>
</dbReference>
<dbReference type="AlphaFoldDB" id="A0AAI8B387"/>
<dbReference type="SUPFAM" id="SSF53901">
    <property type="entry name" value="Thiolase-like"/>
    <property type="match status" value="1"/>
</dbReference>
<dbReference type="EMBL" id="CP008726">
    <property type="protein sequence ID" value="AIO64828.1"/>
    <property type="molecule type" value="Genomic_DNA"/>
</dbReference>
<evidence type="ECO:0000259" key="4">
    <source>
        <dbReference type="Pfam" id="PF02803"/>
    </source>
</evidence>
<protein>
    <recommendedName>
        <fullName evidence="4">Thiolase C-terminal domain-containing protein</fullName>
    </recommendedName>
</protein>
<feature type="domain" description="Thiolase C-terminal" evidence="4">
    <location>
        <begin position="11"/>
        <end position="107"/>
    </location>
</feature>
<proteinExistence type="inferred from homology"/>
<keyword evidence="3" id="KW-0012">Acyltransferase</keyword>
<comment type="similarity">
    <text evidence="1">Belongs to the thiolase-like superfamily. Thiolase family.</text>
</comment>
<keyword evidence="6" id="KW-1185">Reference proteome</keyword>
<gene>
    <name evidence="5" type="ORF">DM82_3591</name>
</gene>
<dbReference type="KEGG" id="bok:DM82_3591"/>
<evidence type="ECO:0000256" key="3">
    <source>
        <dbReference type="ARBA" id="ARBA00023315"/>
    </source>
</evidence>
<organism evidence="5 6">
    <name type="scientific">Burkholderia oklahomensis</name>
    <dbReference type="NCBI Taxonomy" id="342113"/>
    <lineage>
        <taxon>Bacteria</taxon>
        <taxon>Pseudomonadati</taxon>
        <taxon>Pseudomonadota</taxon>
        <taxon>Betaproteobacteria</taxon>
        <taxon>Burkholderiales</taxon>
        <taxon>Burkholderiaceae</taxon>
        <taxon>Burkholderia</taxon>
        <taxon>pseudomallei group</taxon>
    </lineage>
</organism>
<dbReference type="InterPro" id="IPR016039">
    <property type="entry name" value="Thiolase-like"/>
</dbReference>
<name>A0AAI8B387_9BURK</name>
<keyword evidence="2" id="KW-0808">Transferase</keyword>